<dbReference type="Proteomes" id="UP000004319">
    <property type="component" value="Unassembled WGS sequence"/>
</dbReference>
<protein>
    <submittedName>
        <fullName evidence="1">Uncharacterized protein</fullName>
    </submittedName>
</protein>
<sequence length="89" mass="9832">MRPLQDDLRHMPLPGSAAFRLDQAEQDCRDLEAISDLLRKTAGAITPIIQRLTYGTLPLAVRESCIMLEALAEEIERDDVATVQEAAAL</sequence>
<dbReference type="AlphaFoldDB" id="F7VIU7"/>
<gene>
    <name evidence="1" type="ORF">ATPR_3296</name>
</gene>
<name>F7VIU7_9PROT</name>
<dbReference type="EMBL" id="BABS01000211">
    <property type="protein sequence ID" value="GAA10292.1"/>
    <property type="molecule type" value="Genomic_DNA"/>
</dbReference>
<comment type="caution">
    <text evidence="1">The sequence shown here is derived from an EMBL/GenBank/DDBJ whole genome shotgun (WGS) entry which is preliminary data.</text>
</comment>
<evidence type="ECO:0000313" key="2">
    <source>
        <dbReference type="Proteomes" id="UP000004319"/>
    </source>
</evidence>
<reference evidence="1 2" key="1">
    <citation type="journal article" date="2011" name="Biochem. Biophys. Res. Commun.">
        <title>Increased number of Arginine-based salt bridges contributes to the thermotolerance of thermotolerant acetic acid bacteria, Acetobacter tropicalis SKU1100.</title>
        <authorList>
            <person name="Matsutani M."/>
            <person name="Hirakawa H."/>
            <person name="Nishikura M."/>
            <person name="Soemphol W."/>
            <person name="Ali I.A.I."/>
            <person name="Yakushi T."/>
            <person name="Matsushita K."/>
        </authorList>
    </citation>
    <scope>NUCLEOTIDE SEQUENCE [LARGE SCALE GENOMIC DNA]</scope>
    <source>
        <strain evidence="1 2">NBRC 101654</strain>
    </source>
</reference>
<evidence type="ECO:0000313" key="1">
    <source>
        <dbReference type="EMBL" id="GAA10292.1"/>
    </source>
</evidence>
<accession>F7VIU7</accession>
<proteinExistence type="predicted"/>
<organism evidence="1 2">
    <name type="scientific">Acetobacter tropicalis NBRC 101654</name>
    <dbReference type="NCBI Taxonomy" id="749388"/>
    <lineage>
        <taxon>Bacteria</taxon>
        <taxon>Pseudomonadati</taxon>
        <taxon>Pseudomonadota</taxon>
        <taxon>Alphaproteobacteria</taxon>
        <taxon>Acetobacterales</taxon>
        <taxon>Acetobacteraceae</taxon>
        <taxon>Acetobacter</taxon>
    </lineage>
</organism>